<organism evidence="1">
    <name type="scientific">Gordonia amarae</name>
    <dbReference type="NCBI Taxonomy" id="36821"/>
    <lineage>
        <taxon>Bacteria</taxon>
        <taxon>Bacillati</taxon>
        <taxon>Actinomycetota</taxon>
        <taxon>Actinomycetes</taxon>
        <taxon>Mycobacteriales</taxon>
        <taxon>Gordoniaceae</taxon>
        <taxon>Gordonia</taxon>
    </lineage>
</organism>
<dbReference type="Pfam" id="PF13602">
    <property type="entry name" value="ADH_zinc_N_2"/>
    <property type="match status" value="1"/>
</dbReference>
<dbReference type="AlphaFoldDB" id="A0A857LMG6"/>
<dbReference type="RefSeq" id="WP_138943634.1">
    <property type="nucleotide sequence ID" value="NZ_CP045804.1"/>
</dbReference>
<protein>
    <submittedName>
        <fullName evidence="1">Uncharacterized protein</fullName>
    </submittedName>
</protein>
<proteinExistence type="predicted"/>
<gene>
    <name evidence="1" type="ORF">GII30_09200</name>
</gene>
<dbReference type="EMBL" id="CP045810">
    <property type="protein sequence ID" value="QHN39317.1"/>
    <property type="molecule type" value="Genomic_DNA"/>
</dbReference>
<evidence type="ECO:0000313" key="1">
    <source>
        <dbReference type="EMBL" id="QHN39317.1"/>
    </source>
</evidence>
<accession>A0A857LMG6</accession>
<name>A0A857LMG6_9ACTN</name>
<sequence>MKGSLVTGYEIADFERRRPEEAAQNRDDLEALLTSGKIVPPIQARYPLEEAVQAMAAVAGREKMGLTVLNVSPSR</sequence>
<dbReference type="Gene3D" id="3.90.180.10">
    <property type="entry name" value="Medium-chain alcohol dehydrogenases, catalytic domain"/>
    <property type="match status" value="1"/>
</dbReference>
<dbReference type="Gene3D" id="3.40.50.720">
    <property type="entry name" value="NAD(P)-binding Rossmann-like Domain"/>
    <property type="match status" value="1"/>
</dbReference>
<reference evidence="1" key="1">
    <citation type="journal article" date="2021" name="Nat. Microbiol.">
        <title>Cocultivation of an ultrasmall environmental parasitic bacterium with lytic ability against bacteria associated with wastewater foams.</title>
        <authorList>
            <person name="Batinovic S."/>
            <person name="Rose J.J.A."/>
            <person name="Ratcliffe J."/>
            <person name="Seviour R.J."/>
            <person name="Petrovski S."/>
        </authorList>
    </citation>
    <scope>NUCLEOTIDE SEQUENCE</scope>
    <source>
        <strain evidence="1">CON44</strain>
    </source>
</reference>